<feature type="transmembrane region" description="Helical" evidence="1">
    <location>
        <begin position="31"/>
        <end position="51"/>
    </location>
</feature>
<dbReference type="STRING" id="679936.Sulac_1518"/>
<feature type="transmembrane region" description="Helical" evidence="1">
    <location>
        <begin position="63"/>
        <end position="85"/>
    </location>
</feature>
<keyword evidence="3" id="KW-1185">Reference proteome</keyword>
<feature type="transmembrane region" description="Helical" evidence="1">
    <location>
        <begin position="188"/>
        <end position="205"/>
    </location>
</feature>
<feature type="transmembrane region" description="Helical" evidence="1">
    <location>
        <begin position="163"/>
        <end position="182"/>
    </location>
</feature>
<evidence type="ECO:0000256" key="1">
    <source>
        <dbReference type="SAM" id="Phobius"/>
    </source>
</evidence>
<sequence>MAAGFMWAAAVLAVGLAIELGFRYRRTHAPFYFWWTGSFLLYGMTFIAEALSVSHNYTVGEYVLYIVGSAGLVGFMSVGTTFLGFPRRFARVYAVLMSLALVGLVVSVVLHPPVLGHYSWILLNQGKAITGVAQALYIPIAAVGGTLVFLGAVWSWWRTRRGYNLLIAVGVLVSSGAGTLASQGAAGAAFPLTNIVALVLIYLGYRYSRASSAGRTTAASQTHQG</sequence>
<keyword evidence="1" id="KW-1133">Transmembrane helix</keyword>
<keyword evidence="1" id="KW-0472">Membrane</keyword>
<proteinExistence type="predicted"/>
<protein>
    <recommendedName>
        <fullName evidence="4">Histidine kinase N-terminal 7TM region domain-containing protein</fullName>
    </recommendedName>
</protein>
<reference evidence="2 3" key="2">
    <citation type="journal article" date="2012" name="Stand. Genomic Sci.">
        <title>Complete genome sequence of the moderately thermophilic mineral-sulfide-oxidizing firmicute Sulfobacillus acidophilus type strain (NAL(T)).</title>
        <authorList>
            <person name="Anderson I."/>
            <person name="Chertkov O."/>
            <person name="Chen A."/>
            <person name="Saunders E."/>
            <person name="Lapidus A."/>
            <person name="Nolan M."/>
            <person name="Lucas S."/>
            <person name="Hammon N."/>
            <person name="Deshpande S."/>
            <person name="Cheng J.F."/>
            <person name="Han C."/>
            <person name="Tapia R."/>
            <person name="Goodwin L.A."/>
            <person name="Pitluck S."/>
            <person name="Liolios K."/>
            <person name="Pagani I."/>
            <person name="Ivanova N."/>
            <person name="Mikhailova N."/>
            <person name="Pati A."/>
            <person name="Palaniappan K."/>
            <person name="Land M."/>
            <person name="Pan C."/>
            <person name="Rohde M."/>
            <person name="Pukall R."/>
            <person name="Goker M."/>
            <person name="Detter J.C."/>
            <person name="Woyke T."/>
            <person name="Bristow J."/>
            <person name="Eisen J.A."/>
            <person name="Markowitz V."/>
            <person name="Hugenholtz P."/>
            <person name="Kyrpides N.C."/>
            <person name="Klenk H.P."/>
            <person name="Mavromatis K."/>
        </authorList>
    </citation>
    <scope>NUCLEOTIDE SEQUENCE [LARGE SCALE GENOMIC DNA]</scope>
    <source>
        <strain evidence="3">ATCC 700253 / DSM 10332 / NAL</strain>
    </source>
</reference>
<dbReference type="AlphaFoldDB" id="G8TXQ9"/>
<accession>G8TXQ9</accession>
<feature type="transmembrane region" description="Helical" evidence="1">
    <location>
        <begin position="135"/>
        <end position="156"/>
    </location>
</feature>
<organism evidence="2 3">
    <name type="scientific">Sulfobacillus acidophilus (strain ATCC 700253 / DSM 10332 / NAL)</name>
    <dbReference type="NCBI Taxonomy" id="679936"/>
    <lineage>
        <taxon>Bacteria</taxon>
        <taxon>Bacillati</taxon>
        <taxon>Bacillota</taxon>
        <taxon>Clostridia</taxon>
        <taxon>Eubacteriales</taxon>
        <taxon>Clostridiales Family XVII. Incertae Sedis</taxon>
        <taxon>Sulfobacillus</taxon>
    </lineage>
</organism>
<name>G8TXQ9_SULAD</name>
<reference evidence="3" key="1">
    <citation type="submission" date="2011-12" db="EMBL/GenBank/DDBJ databases">
        <title>The complete genome of chromosome of Sulfobacillus acidophilus DSM 10332.</title>
        <authorList>
            <person name="Lucas S."/>
            <person name="Han J."/>
            <person name="Lapidus A."/>
            <person name="Bruce D."/>
            <person name="Goodwin L."/>
            <person name="Pitluck S."/>
            <person name="Peters L."/>
            <person name="Kyrpides N."/>
            <person name="Mavromatis K."/>
            <person name="Ivanova N."/>
            <person name="Mikhailova N."/>
            <person name="Chertkov O."/>
            <person name="Saunders E."/>
            <person name="Detter J.C."/>
            <person name="Tapia R."/>
            <person name="Han C."/>
            <person name="Land M."/>
            <person name="Hauser L."/>
            <person name="Markowitz V."/>
            <person name="Cheng J.-F."/>
            <person name="Hugenholtz P."/>
            <person name="Woyke T."/>
            <person name="Wu D."/>
            <person name="Pukall R."/>
            <person name="Gehrich-Schroeter G."/>
            <person name="Schneider S."/>
            <person name="Klenk H.-P."/>
            <person name="Eisen J.A."/>
        </authorList>
    </citation>
    <scope>NUCLEOTIDE SEQUENCE [LARGE SCALE GENOMIC DNA]</scope>
    <source>
        <strain evidence="3">ATCC 700253 / DSM 10332 / NAL</strain>
    </source>
</reference>
<keyword evidence="1" id="KW-0812">Transmembrane</keyword>
<dbReference type="KEGG" id="sap:Sulac_1518"/>
<evidence type="ECO:0000313" key="2">
    <source>
        <dbReference type="EMBL" id="AEW05015.1"/>
    </source>
</evidence>
<dbReference type="Proteomes" id="UP000005439">
    <property type="component" value="Chromosome"/>
</dbReference>
<dbReference type="HOGENOM" id="CLU_100111_0_0_9"/>
<dbReference type="PATRIC" id="fig|679936.5.peg.1584"/>
<dbReference type="EMBL" id="CP003179">
    <property type="protein sequence ID" value="AEW05015.1"/>
    <property type="molecule type" value="Genomic_DNA"/>
</dbReference>
<evidence type="ECO:0008006" key="4">
    <source>
        <dbReference type="Google" id="ProtNLM"/>
    </source>
</evidence>
<feature type="transmembrane region" description="Helical" evidence="1">
    <location>
        <begin position="6"/>
        <end position="24"/>
    </location>
</feature>
<feature type="transmembrane region" description="Helical" evidence="1">
    <location>
        <begin position="92"/>
        <end position="115"/>
    </location>
</feature>
<gene>
    <name evidence="2" type="ordered locus">Sulac_1518</name>
</gene>
<evidence type="ECO:0000313" key="3">
    <source>
        <dbReference type="Proteomes" id="UP000005439"/>
    </source>
</evidence>